<reference evidence="3" key="1">
    <citation type="submission" date="2023-07" db="EMBL/GenBank/DDBJ databases">
        <title>Myceligenerans salitolerans sp. nov., a halotolerant actinomycete isolated from a salt lake in Xinjiang, China.</title>
        <authorList>
            <person name="Guan T."/>
        </authorList>
    </citation>
    <scope>NUCLEOTIDE SEQUENCE [LARGE SCALE GENOMIC DNA]</scope>
    <source>
        <strain evidence="3">XHU 5031</strain>
    </source>
</reference>
<dbReference type="RefSeq" id="WP_207275833.1">
    <property type="nucleotide sequence ID" value="NZ_JAFMPK010000045.1"/>
</dbReference>
<gene>
    <name evidence="2" type="ORF">J0911_12695</name>
</gene>
<dbReference type="EMBL" id="JAFMPK010000045">
    <property type="protein sequence ID" value="MBO0609885.1"/>
    <property type="molecule type" value="Genomic_DNA"/>
</dbReference>
<evidence type="ECO:0000256" key="1">
    <source>
        <dbReference type="SAM" id="Phobius"/>
    </source>
</evidence>
<name>A0ABS3IA62_9MICO</name>
<organism evidence="2 3">
    <name type="scientific">Myceligenerans salitolerans</name>
    <dbReference type="NCBI Taxonomy" id="1230528"/>
    <lineage>
        <taxon>Bacteria</taxon>
        <taxon>Bacillati</taxon>
        <taxon>Actinomycetota</taxon>
        <taxon>Actinomycetes</taxon>
        <taxon>Micrococcales</taxon>
        <taxon>Promicromonosporaceae</taxon>
        <taxon>Myceligenerans</taxon>
    </lineage>
</organism>
<protein>
    <recommendedName>
        <fullName evidence="4">LytR/CpsA/Psr regulator C-terminal domain-containing protein</fullName>
    </recommendedName>
</protein>
<evidence type="ECO:0000313" key="3">
    <source>
        <dbReference type="Proteomes" id="UP000664617"/>
    </source>
</evidence>
<sequence>MDDFGTDRALHAPGWAKKRTLLISLIAIVVIVVLVFTVQALGVVGRTMGFFGSQCDPEDSAALQSEAASVRSALGSEKVSDVYCDDSGDGKPYVVISPPDAERVASVVDVLAARGWKCEDIRYGAEEGISVCANEVNDHSFEMTLELMADETIDIGLTAID</sequence>
<keyword evidence="3" id="KW-1185">Reference proteome</keyword>
<keyword evidence="1" id="KW-0812">Transmembrane</keyword>
<evidence type="ECO:0000313" key="2">
    <source>
        <dbReference type="EMBL" id="MBO0609885.1"/>
    </source>
</evidence>
<keyword evidence="1" id="KW-0472">Membrane</keyword>
<evidence type="ECO:0008006" key="4">
    <source>
        <dbReference type="Google" id="ProtNLM"/>
    </source>
</evidence>
<comment type="caution">
    <text evidence="2">The sequence shown here is derived from an EMBL/GenBank/DDBJ whole genome shotgun (WGS) entry which is preliminary data.</text>
</comment>
<feature type="transmembrane region" description="Helical" evidence="1">
    <location>
        <begin position="20"/>
        <end position="44"/>
    </location>
</feature>
<proteinExistence type="predicted"/>
<keyword evidence="1" id="KW-1133">Transmembrane helix</keyword>
<dbReference type="Proteomes" id="UP000664617">
    <property type="component" value="Unassembled WGS sequence"/>
</dbReference>
<accession>A0ABS3IA62</accession>